<keyword evidence="1" id="KW-0548">Nucleotidyltransferase</keyword>
<name>A0A3M7SC84_BRAPC</name>
<reference evidence="1 2" key="1">
    <citation type="journal article" date="2018" name="Sci. Rep.">
        <title>Genomic signatures of local adaptation to the degree of environmental predictability in rotifers.</title>
        <authorList>
            <person name="Franch-Gras L."/>
            <person name="Hahn C."/>
            <person name="Garcia-Roger E.M."/>
            <person name="Carmona M.J."/>
            <person name="Serra M."/>
            <person name="Gomez A."/>
        </authorList>
    </citation>
    <scope>NUCLEOTIDE SEQUENCE [LARGE SCALE GENOMIC DNA]</scope>
    <source>
        <strain evidence="1">HYR1</strain>
    </source>
</reference>
<accession>A0A3M7SC84</accession>
<dbReference type="SUPFAM" id="SSF56672">
    <property type="entry name" value="DNA/RNA polymerases"/>
    <property type="match status" value="1"/>
</dbReference>
<sequence>MPKNFNIGMVKLLVKDQTKDPNDINNLRPLTISESWAIIFEKIILEEINRTLSLKSNQFGFRPKSLCGHAVNRNNLWGKMVSKVEPYILRTLINYYSVSKIVIVINDKTTSLIKTTSGVKQGGPLSPSLFSIYVDDLGDDLDQDDSGIKIG</sequence>
<organism evidence="1 2">
    <name type="scientific">Brachionus plicatilis</name>
    <name type="common">Marine rotifer</name>
    <name type="synonym">Brachionus muelleri</name>
    <dbReference type="NCBI Taxonomy" id="10195"/>
    <lineage>
        <taxon>Eukaryota</taxon>
        <taxon>Metazoa</taxon>
        <taxon>Spiralia</taxon>
        <taxon>Gnathifera</taxon>
        <taxon>Rotifera</taxon>
        <taxon>Eurotatoria</taxon>
        <taxon>Monogononta</taxon>
        <taxon>Pseudotrocha</taxon>
        <taxon>Ploima</taxon>
        <taxon>Brachionidae</taxon>
        <taxon>Brachionus</taxon>
    </lineage>
</organism>
<evidence type="ECO:0000313" key="2">
    <source>
        <dbReference type="Proteomes" id="UP000276133"/>
    </source>
</evidence>
<keyword evidence="1" id="KW-0808">Transferase</keyword>
<keyword evidence="2" id="KW-1185">Reference proteome</keyword>
<dbReference type="OrthoDB" id="410104at2759"/>
<comment type="caution">
    <text evidence="1">The sequence shown here is derived from an EMBL/GenBank/DDBJ whole genome shotgun (WGS) entry which is preliminary data.</text>
</comment>
<dbReference type="EMBL" id="REGN01001651">
    <property type="protein sequence ID" value="RNA33339.1"/>
    <property type="molecule type" value="Genomic_DNA"/>
</dbReference>
<proteinExistence type="predicted"/>
<dbReference type="GO" id="GO:0003964">
    <property type="term" value="F:RNA-directed DNA polymerase activity"/>
    <property type="evidence" value="ECO:0007669"/>
    <property type="project" value="UniProtKB-KW"/>
</dbReference>
<dbReference type="Proteomes" id="UP000276133">
    <property type="component" value="Unassembled WGS sequence"/>
</dbReference>
<keyword evidence="1" id="KW-0695">RNA-directed DNA polymerase</keyword>
<gene>
    <name evidence="1" type="ORF">BpHYR1_008784</name>
</gene>
<evidence type="ECO:0000313" key="1">
    <source>
        <dbReference type="EMBL" id="RNA33339.1"/>
    </source>
</evidence>
<protein>
    <submittedName>
        <fullName evidence="1">RNA-directed DNA polymerase from mobile element jockey-like</fullName>
    </submittedName>
</protein>
<dbReference type="InterPro" id="IPR043502">
    <property type="entry name" value="DNA/RNA_pol_sf"/>
</dbReference>
<dbReference type="AlphaFoldDB" id="A0A3M7SC84"/>